<sequence>MMMSIGARAAVEVDVVGDIQILSGETHFLDTQRVPDAGLHSRL</sequence>
<organism evidence="1 2">
    <name type="scientific">Acidisarcina polymorpha</name>
    <dbReference type="NCBI Taxonomy" id="2211140"/>
    <lineage>
        <taxon>Bacteria</taxon>
        <taxon>Pseudomonadati</taxon>
        <taxon>Acidobacteriota</taxon>
        <taxon>Terriglobia</taxon>
        <taxon>Terriglobales</taxon>
        <taxon>Acidobacteriaceae</taxon>
        <taxon>Acidisarcina</taxon>
    </lineage>
</organism>
<dbReference type="EMBL" id="CP030840">
    <property type="protein sequence ID" value="AXC14913.1"/>
    <property type="molecule type" value="Genomic_DNA"/>
</dbReference>
<proteinExistence type="predicted"/>
<accession>A0A2Z5G6M4</accession>
<dbReference type="AlphaFoldDB" id="A0A2Z5G6M4"/>
<dbReference type="KEGG" id="abas:ACPOL_5667"/>
<reference evidence="1 2" key="1">
    <citation type="journal article" date="2018" name="Front. Microbiol.">
        <title>Hydrolytic Capabilities as a Key to Environmental Success: Chitinolytic and Cellulolytic Acidobacteria From Acidic Sub-arctic Soils and Boreal Peatlands.</title>
        <authorList>
            <person name="Belova S.E."/>
            <person name="Ravin N.V."/>
            <person name="Pankratov T.A."/>
            <person name="Rakitin A.L."/>
            <person name="Ivanova A.A."/>
            <person name="Beletsky A.V."/>
            <person name="Mardanov A.V."/>
            <person name="Sinninghe Damste J.S."/>
            <person name="Dedysh S.N."/>
        </authorList>
    </citation>
    <scope>NUCLEOTIDE SEQUENCE [LARGE SCALE GENOMIC DNA]</scope>
    <source>
        <strain evidence="1 2">SBC82</strain>
    </source>
</reference>
<keyword evidence="2" id="KW-1185">Reference proteome</keyword>
<name>A0A2Z5G6M4_9BACT</name>
<protein>
    <submittedName>
        <fullName evidence="1">Uncharacterized protein</fullName>
    </submittedName>
</protein>
<evidence type="ECO:0000313" key="2">
    <source>
        <dbReference type="Proteomes" id="UP000253606"/>
    </source>
</evidence>
<evidence type="ECO:0000313" key="1">
    <source>
        <dbReference type="EMBL" id="AXC14913.1"/>
    </source>
</evidence>
<gene>
    <name evidence="1" type="ORF">ACPOL_5667</name>
</gene>
<dbReference type="Proteomes" id="UP000253606">
    <property type="component" value="Chromosome"/>
</dbReference>